<organism evidence="2 3">
    <name type="scientific">Corchorus olitorius</name>
    <dbReference type="NCBI Taxonomy" id="93759"/>
    <lineage>
        <taxon>Eukaryota</taxon>
        <taxon>Viridiplantae</taxon>
        <taxon>Streptophyta</taxon>
        <taxon>Embryophyta</taxon>
        <taxon>Tracheophyta</taxon>
        <taxon>Spermatophyta</taxon>
        <taxon>Magnoliopsida</taxon>
        <taxon>eudicotyledons</taxon>
        <taxon>Gunneridae</taxon>
        <taxon>Pentapetalae</taxon>
        <taxon>rosids</taxon>
        <taxon>malvids</taxon>
        <taxon>Malvales</taxon>
        <taxon>Malvaceae</taxon>
        <taxon>Grewioideae</taxon>
        <taxon>Apeibeae</taxon>
        <taxon>Corchorus</taxon>
    </lineage>
</organism>
<comment type="caution">
    <text evidence="2">The sequence shown here is derived from an EMBL/GenBank/DDBJ whole genome shotgun (WGS) entry which is preliminary data.</text>
</comment>
<dbReference type="Proteomes" id="UP000187203">
    <property type="component" value="Unassembled WGS sequence"/>
</dbReference>
<reference evidence="3" key="1">
    <citation type="submission" date="2013-09" db="EMBL/GenBank/DDBJ databases">
        <title>Corchorus olitorius genome sequencing.</title>
        <authorList>
            <person name="Alam M."/>
            <person name="Haque M.S."/>
            <person name="Islam M.S."/>
            <person name="Emdad E.M."/>
            <person name="Islam M.M."/>
            <person name="Ahmed B."/>
            <person name="Halim A."/>
            <person name="Hossen Q.M.M."/>
            <person name="Hossain M.Z."/>
            <person name="Ahmed R."/>
            <person name="Khan M.M."/>
            <person name="Islam R."/>
            <person name="Rashid M.M."/>
            <person name="Khan S.A."/>
            <person name="Rahman M.S."/>
            <person name="Alam M."/>
            <person name="Yahiya A.S."/>
            <person name="Khan M.S."/>
            <person name="Azam M.S."/>
            <person name="Haque T."/>
            <person name="Lashkar M.Z.H."/>
            <person name="Akhand A.I."/>
            <person name="Morshed G."/>
            <person name="Roy S."/>
            <person name="Uddin K.S."/>
            <person name="Rabeya T."/>
            <person name="Hossain A.S."/>
            <person name="Chowdhury A."/>
            <person name="Snigdha A.R."/>
            <person name="Mortoza M.S."/>
            <person name="Matin S.A."/>
            <person name="Hoque S.M.E."/>
            <person name="Islam M.K."/>
            <person name="Roy D.K."/>
            <person name="Haider R."/>
            <person name="Moosa M.M."/>
            <person name="Elias S.M."/>
            <person name="Hasan A.M."/>
            <person name="Jahan S."/>
            <person name="Shafiuddin M."/>
            <person name="Mahmood N."/>
            <person name="Shommy N.S."/>
        </authorList>
    </citation>
    <scope>NUCLEOTIDE SEQUENCE [LARGE SCALE GENOMIC DNA]</scope>
    <source>
        <strain evidence="3">cv. O-4</strain>
    </source>
</reference>
<dbReference type="AlphaFoldDB" id="A0A1R3KU63"/>
<gene>
    <name evidence="2" type="ORF">COLO4_04426</name>
</gene>
<proteinExistence type="predicted"/>
<feature type="region of interest" description="Disordered" evidence="1">
    <location>
        <begin position="39"/>
        <end position="64"/>
    </location>
</feature>
<feature type="compositionally biased region" description="Pro residues" evidence="1">
    <location>
        <begin position="43"/>
        <end position="55"/>
    </location>
</feature>
<protein>
    <submittedName>
        <fullName evidence="2">Uncharacterized protein</fullName>
    </submittedName>
</protein>
<evidence type="ECO:0000256" key="1">
    <source>
        <dbReference type="SAM" id="MobiDB-lite"/>
    </source>
</evidence>
<keyword evidence="3" id="KW-1185">Reference proteome</keyword>
<name>A0A1R3KU63_9ROSI</name>
<evidence type="ECO:0000313" key="2">
    <source>
        <dbReference type="EMBL" id="OMP10578.1"/>
    </source>
</evidence>
<dbReference type="EMBL" id="AWUE01011502">
    <property type="protein sequence ID" value="OMP10578.1"/>
    <property type="molecule type" value="Genomic_DNA"/>
</dbReference>
<sequence length="64" mass="6708">MALSIHLFLQKKEFRISPGPGEQIGVGEEGEALQDLPVAVSGPPIPSLPFAPPDGGPMRSDLSK</sequence>
<accession>A0A1R3KU63</accession>
<evidence type="ECO:0000313" key="3">
    <source>
        <dbReference type="Proteomes" id="UP000187203"/>
    </source>
</evidence>